<keyword evidence="3" id="KW-0547">Nucleotide-binding</keyword>
<evidence type="ECO:0000256" key="3">
    <source>
        <dbReference type="ARBA" id="ARBA00022741"/>
    </source>
</evidence>
<feature type="domain" description="ABC transporter" evidence="5">
    <location>
        <begin position="2"/>
        <end position="221"/>
    </location>
</feature>
<evidence type="ECO:0000259" key="5">
    <source>
        <dbReference type="PROSITE" id="PS50893"/>
    </source>
</evidence>
<dbReference type="PANTHER" id="PTHR42711">
    <property type="entry name" value="ABC TRANSPORTER ATP-BINDING PROTEIN"/>
    <property type="match status" value="1"/>
</dbReference>
<dbReference type="Pfam" id="PF00005">
    <property type="entry name" value="ABC_tran"/>
    <property type="match status" value="1"/>
</dbReference>
<protein>
    <submittedName>
        <fullName evidence="6">ABC transporter ATP-binding protein</fullName>
    </submittedName>
</protein>
<reference evidence="6" key="1">
    <citation type="submission" date="2022-05" db="EMBL/GenBank/DDBJ databases">
        <title>Comparative genomics of Staphylococcus equorum isolates.</title>
        <authorList>
            <person name="Luelf R.H."/>
        </authorList>
    </citation>
    <scope>NUCLEOTIDE SEQUENCE</scope>
    <source>
        <strain evidence="6">TMW 2.2497</strain>
    </source>
</reference>
<organism evidence="6 7">
    <name type="scientific">Staphylococcus equorum</name>
    <dbReference type="NCBI Taxonomy" id="246432"/>
    <lineage>
        <taxon>Bacteria</taxon>
        <taxon>Bacillati</taxon>
        <taxon>Bacillota</taxon>
        <taxon>Bacilli</taxon>
        <taxon>Bacillales</taxon>
        <taxon>Staphylococcaceae</taxon>
        <taxon>Staphylococcus</taxon>
    </lineage>
</organism>
<dbReference type="InterPro" id="IPR050763">
    <property type="entry name" value="ABC_transporter_ATP-binding"/>
</dbReference>
<keyword evidence="4 6" id="KW-0067">ATP-binding</keyword>
<dbReference type="GO" id="GO:0005524">
    <property type="term" value="F:ATP binding"/>
    <property type="evidence" value="ECO:0007669"/>
    <property type="project" value="UniProtKB-KW"/>
</dbReference>
<dbReference type="SMART" id="SM00382">
    <property type="entry name" value="AAA"/>
    <property type="match status" value="1"/>
</dbReference>
<dbReference type="InterPro" id="IPR027417">
    <property type="entry name" value="P-loop_NTPase"/>
</dbReference>
<dbReference type="AlphaFoldDB" id="A0A9X4L2W4"/>
<dbReference type="CDD" id="cd03230">
    <property type="entry name" value="ABC_DR_subfamily_A"/>
    <property type="match status" value="1"/>
</dbReference>
<evidence type="ECO:0000313" key="6">
    <source>
        <dbReference type="EMBL" id="MDG0845403.1"/>
    </source>
</evidence>
<keyword evidence="2" id="KW-0813">Transport</keyword>
<sequence>MIELQNIKKQYRRKSIFESLDMTFEDKQLTILLGENGAGKSTLLRMISGLEDADRGNITYFGDQVAKKQLQDMIGYVPQDIALFEHMSVNENINCFKALCKNPITEDTIDQYVSQLHLADRTVAVSKLSGGTKRKVNVLIGLLSNPQILILDEPTVGIDLKSRYDIHSLLNKMKAQCLIILTTHHLDEVEALADRIKVIGTDPFYRDVLKDKQWHFDTYNKQN</sequence>
<dbReference type="PROSITE" id="PS50893">
    <property type="entry name" value="ABC_TRANSPORTER_2"/>
    <property type="match status" value="1"/>
</dbReference>
<dbReference type="EMBL" id="JAMBQA010000002">
    <property type="protein sequence ID" value="MDG0845403.1"/>
    <property type="molecule type" value="Genomic_DNA"/>
</dbReference>
<dbReference type="InterPro" id="IPR003439">
    <property type="entry name" value="ABC_transporter-like_ATP-bd"/>
</dbReference>
<dbReference type="SUPFAM" id="SSF52540">
    <property type="entry name" value="P-loop containing nucleoside triphosphate hydrolases"/>
    <property type="match status" value="1"/>
</dbReference>
<dbReference type="RefSeq" id="WP_277582925.1">
    <property type="nucleotide sequence ID" value="NZ_JAMBPY010000002.1"/>
</dbReference>
<dbReference type="GO" id="GO:0016887">
    <property type="term" value="F:ATP hydrolysis activity"/>
    <property type="evidence" value="ECO:0007669"/>
    <property type="project" value="InterPro"/>
</dbReference>
<dbReference type="PANTHER" id="PTHR42711:SF5">
    <property type="entry name" value="ABC TRANSPORTER ATP-BINDING PROTEIN NATA"/>
    <property type="match status" value="1"/>
</dbReference>
<gene>
    <name evidence="6" type="ORF">M4L89_04120</name>
</gene>
<dbReference type="InterPro" id="IPR003593">
    <property type="entry name" value="AAA+_ATPase"/>
</dbReference>
<comment type="similarity">
    <text evidence="1">Belongs to the ABC transporter superfamily.</text>
</comment>
<dbReference type="Proteomes" id="UP001152422">
    <property type="component" value="Unassembled WGS sequence"/>
</dbReference>
<dbReference type="Gene3D" id="3.40.50.300">
    <property type="entry name" value="P-loop containing nucleotide triphosphate hydrolases"/>
    <property type="match status" value="1"/>
</dbReference>
<comment type="caution">
    <text evidence="6">The sequence shown here is derived from an EMBL/GenBank/DDBJ whole genome shotgun (WGS) entry which is preliminary data.</text>
</comment>
<evidence type="ECO:0000313" key="7">
    <source>
        <dbReference type="Proteomes" id="UP001152422"/>
    </source>
</evidence>
<evidence type="ECO:0000256" key="4">
    <source>
        <dbReference type="ARBA" id="ARBA00022840"/>
    </source>
</evidence>
<evidence type="ECO:0000256" key="2">
    <source>
        <dbReference type="ARBA" id="ARBA00022448"/>
    </source>
</evidence>
<proteinExistence type="inferred from homology"/>
<evidence type="ECO:0000256" key="1">
    <source>
        <dbReference type="ARBA" id="ARBA00005417"/>
    </source>
</evidence>
<accession>A0A9X4L2W4</accession>
<keyword evidence="7" id="KW-1185">Reference proteome</keyword>
<name>A0A9X4L2W4_9STAP</name>